<comment type="caution">
    <text evidence="6">The sequence shown here is derived from an EMBL/GenBank/DDBJ whole genome shotgun (WGS) entry which is preliminary data.</text>
</comment>
<dbReference type="PROSITE" id="PS00687">
    <property type="entry name" value="ALDEHYDE_DEHYDR_GLU"/>
    <property type="match status" value="1"/>
</dbReference>
<dbReference type="GO" id="GO:0016620">
    <property type="term" value="F:oxidoreductase activity, acting on the aldehyde or oxo group of donors, NAD or NADP as acceptor"/>
    <property type="evidence" value="ECO:0007669"/>
    <property type="project" value="InterPro"/>
</dbReference>
<dbReference type="FunFam" id="3.40.309.10:FF:000012">
    <property type="entry name" value="Betaine aldehyde dehydrogenase"/>
    <property type="match status" value="1"/>
</dbReference>
<evidence type="ECO:0000256" key="3">
    <source>
        <dbReference type="PROSITE-ProRule" id="PRU10007"/>
    </source>
</evidence>
<dbReference type="InterPro" id="IPR029510">
    <property type="entry name" value="Ald_DH_CS_GLU"/>
</dbReference>
<dbReference type="SUPFAM" id="SSF53720">
    <property type="entry name" value="ALDH-like"/>
    <property type="match status" value="1"/>
</dbReference>
<dbReference type="AlphaFoldDB" id="A0A1Y2F2S7"/>
<evidence type="ECO:0000259" key="5">
    <source>
        <dbReference type="Pfam" id="PF00171"/>
    </source>
</evidence>
<comment type="similarity">
    <text evidence="1 4">Belongs to the aldehyde dehydrogenase family.</text>
</comment>
<feature type="active site" evidence="3">
    <location>
        <position position="275"/>
    </location>
</feature>
<accession>A0A1Y2F2S7</accession>
<keyword evidence="2 4" id="KW-0560">Oxidoreductase</keyword>
<dbReference type="Pfam" id="PF00171">
    <property type="entry name" value="Aldedh"/>
    <property type="match status" value="1"/>
</dbReference>
<evidence type="ECO:0000256" key="1">
    <source>
        <dbReference type="ARBA" id="ARBA00009986"/>
    </source>
</evidence>
<organism evidence="6 7">
    <name type="scientific">Leucosporidium creatinivorum</name>
    <dbReference type="NCBI Taxonomy" id="106004"/>
    <lineage>
        <taxon>Eukaryota</taxon>
        <taxon>Fungi</taxon>
        <taxon>Dikarya</taxon>
        <taxon>Basidiomycota</taxon>
        <taxon>Pucciniomycotina</taxon>
        <taxon>Microbotryomycetes</taxon>
        <taxon>Leucosporidiales</taxon>
        <taxon>Leucosporidium</taxon>
    </lineage>
</organism>
<evidence type="ECO:0000256" key="4">
    <source>
        <dbReference type="RuleBase" id="RU003345"/>
    </source>
</evidence>
<name>A0A1Y2F2S7_9BASI</name>
<dbReference type="Gene3D" id="3.40.605.10">
    <property type="entry name" value="Aldehyde Dehydrogenase, Chain A, domain 1"/>
    <property type="match status" value="1"/>
</dbReference>
<dbReference type="InterPro" id="IPR016161">
    <property type="entry name" value="Ald_DH/histidinol_DH"/>
</dbReference>
<reference evidence="6 7" key="1">
    <citation type="submission" date="2016-07" db="EMBL/GenBank/DDBJ databases">
        <title>Pervasive Adenine N6-methylation of Active Genes in Fungi.</title>
        <authorList>
            <consortium name="DOE Joint Genome Institute"/>
            <person name="Mondo S.J."/>
            <person name="Dannebaum R.O."/>
            <person name="Kuo R.C."/>
            <person name="Labutti K."/>
            <person name="Haridas S."/>
            <person name="Kuo A."/>
            <person name="Salamov A."/>
            <person name="Ahrendt S.R."/>
            <person name="Lipzen A."/>
            <person name="Sullivan W."/>
            <person name="Andreopoulos W.B."/>
            <person name="Clum A."/>
            <person name="Lindquist E."/>
            <person name="Daum C."/>
            <person name="Ramamoorthy G.K."/>
            <person name="Gryganskyi A."/>
            <person name="Culley D."/>
            <person name="Magnuson J.K."/>
            <person name="James T.Y."/>
            <person name="O'Malley M.A."/>
            <person name="Stajich J.E."/>
            <person name="Spatafora J.W."/>
            <person name="Visel A."/>
            <person name="Grigoriev I.V."/>
        </authorList>
    </citation>
    <scope>NUCLEOTIDE SEQUENCE [LARGE SCALE GENOMIC DNA]</scope>
    <source>
        <strain evidence="6 7">62-1032</strain>
    </source>
</reference>
<dbReference type="EMBL" id="MCGR01000031">
    <property type="protein sequence ID" value="ORY77646.1"/>
    <property type="molecule type" value="Genomic_DNA"/>
</dbReference>
<evidence type="ECO:0000256" key="2">
    <source>
        <dbReference type="ARBA" id="ARBA00023002"/>
    </source>
</evidence>
<dbReference type="Proteomes" id="UP000193467">
    <property type="component" value="Unassembled WGS sequence"/>
</dbReference>
<feature type="domain" description="Aldehyde dehydrogenase" evidence="5">
    <location>
        <begin position="40"/>
        <end position="499"/>
    </location>
</feature>
<dbReference type="InParanoid" id="A0A1Y2F2S7"/>
<evidence type="ECO:0000313" key="7">
    <source>
        <dbReference type="Proteomes" id="UP000193467"/>
    </source>
</evidence>
<dbReference type="InterPro" id="IPR016162">
    <property type="entry name" value="Ald_DH_N"/>
</dbReference>
<gene>
    <name evidence="6" type="ORF">BCR35DRAFT_305420</name>
</gene>
<proteinExistence type="inferred from homology"/>
<dbReference type="Gene3D" id="3.40.309.10">
    <property type="entry name" value="Aldehyde Dehydrogenase, Chain A, domain 2"/>
    <property type="match status" value="1"/>
</dbReference>
<dbReference type="InterPro" id="IPR015590">
    <property type="entry name" value="Aldehyde_DH_dom"/>
</dbReference>
<keyword evidence="7" id="KW-1185">Reference proteome</keyword>
<dbReference type="PROSITE" id="PS00070">
    <property type="entry name" value="ALDEHYDE_DEHYDR_CYS"/>
    <property type="match status" value="1"/>
</dbReference>
<dbReference type="OrthoDB" id="310895at2759"/>
<protein>
    <submittedName>
        <fullName evidence="6">Aldehyde dehydrogenase</fullName>
    </submittedName>
</protein>
<dbReference type="InterPro" id="IPR016163">
    <property type="entry name" value="Ald_DH_C"/>
</dbReference>
<sequence>MAPSSSPAPASLSFKSLPQPVSIPTGLFINNQFVAGRGTPILSIDPSNGKSVLPSSTTVAGASKADVDDAVAAARLAFNTTWGLNVTGQERSRLMHKLANLIEANHETLSLVEALDSGKPIGWSRADVTDMVACLRYYAGWADKIIGQTLEVNNRTKQCFTKHEPIGVVGQVVPWNYPLMMLGWKIAPALCVGCSIVFKPAENTPLSTLKIAELIVEAGFPPGVFNVVNGLGAETGAALASHPDIDKIAFTGSTQTGRAITIAAAQSNLKKVTLELGGKSANIIFPSADLEQATNWAALGVFENAGQSCSAGSRVLVHESIKDEFERRIVEAAEKIELGHPLSETTWQGPQVSEQQYNRIMEHIRIGKEEDKARLLTGGERWGKEGFYIKPTIFTDVKTDARIAVEEIFGPVLVILPFKTEEEAIALANSSEYGLAAAVHSKDADQIGRVSNLLDAGTVWINQYTFTANNVPFGGYKTSGWGRELGSYGLEEYINVKAVHWNMGERTEFPCKL</sequence>
<dbReference type="InterPro" id="IPR016160">
    <property type="entry name" value="Ald_DH_CS_CYS"/>
</dbReference>
<dbReference type="FunFam" id="3.40.605.10:FF:000001">
    <property type="entry name" value="Aldehyde dehydrogenase 1"/>
    <property type="match status" value="1"/>
</dbReference>
<evidence type="ECO:0000313" key="6">
    <source>
        <dbReference type="EMBL" id="ORY77646.1"/>
    </source>
</evidence>
<dbReference type="STRING" id="106004.A0A1Y2F2S7"/>
<dbReference type="PANTHER" id="PTHR11699">
    <property type="entry name" value="ALDEHYDE DEHYDROGENASE-RELATED"/>
    <property type="match status" value="1"/>
</dbReference>